<dbReference type="Pfam" id="PF02780">
    <property type="entry name" value="Transketolase_C"/>
    <property type="match status" value="1"/>
</dbReference>
<protein>
    <recommendedName>
        <fullName evidence="10">1-deoxy-D-xylulose-5-phosphate synthase</fullName>
        <ecNumber evidence="10">2.2.1.7</ecNumber>
    </recommendedName>
    <alternativeName>
        <fullName evidence="10">1-deoxyxylulose-5-phosphate synthase</fullName>
        <shortName evidence="10">DXP synthase</shortName>
        <shortName evidence="10">DXPS</shortName>
    </alternativeName>
</protein>
<comment type="caution">
    <text evidence="12">The sequence shown here is derived from an EMBL/GenBank/DDBJ whole genome shotgun (WGS) entry which is preliminary data.</text>
</comment>
<dbReference type="InterPro" id="IPR033248">
    <property type="entry name" value="Transketolase_C"/>
</dbReference>
<feature type="binding site" evidence="10">
    <location>
        <position position="146"/>
    </location>
    <ligand>
        <name>Mg(2+)</name>
        <dbReference type="ChEBI" id="CHEBI:18420"/>
    </ligand>
</feature>
<dbReference type="RefSeq" id="WP_406769165.1">
    <property type="nucleotide sequence ID" value="NZ_JBJHZZ010000003.1"/>
</dbReference>
<sequence length="629" mass="69705">MYKILDKYENIADIKKMAFAELEGFADEIRSFLIDKVSKTGGHLASNLGVVELTLSLYYTFDFNSDKLIWDVGHQAYIHKILTGRKDKFDSLRNFNGISGFPKREESKYDMFETGHSSTSLSAALGMARARDLNNKHHEVVAVIGDGALTGGMAFEALNDVGYKKSKMIIILNDNEMSIGKNVGGLSTYLSKLRADPKYNKFAQDLDTTLRKIPSIGKGMANSIEKIKDGIKQVIVPSMLFEDMGLKYLGPIDGHNLKDLTKVMNMAKSIKEPVIIHVVTQKGKGYEYAEQNPGKFHGIGPFDCDSGETASTSCETYSGSFGRTLIEIAKEKENVVAITAAMRDGTGLASFSEKFPNRFFDVGIAEQHAVTLAAGMASEGLKPVFAVYSTFLQRAYDQLLHDICIQKLPVVFAIDRAGIVGEDGETHQGVFDLSYLSTMPNMTIITPKCTAELNTMLKWAVNQNFPVAVRYPRGGDHRELNLVSLKEIKLGKWEILFNSDIKEKNNQYKKIAVVAAGKMVQQVLLAKEKLLQYPIDLKIINACFIKPIDKALISDLVKDDYSIVTIEDNVINGGLGSYVLQYISTLNKNTKVINLAFKDEFITHGNVDILYKLYGLDPSGITNSIIKLL</sequence>
<dbReference type="NCBIfam" id="NF003933">
    <property type="entry name" value="PRK05444.2-2"/>
    <property type="match status" value="1"/>
</dbReference>
<feature type="binding site" evidence="10">
    <location>
        <begin position="115"/>
        <end position="117"/>
    </location>
    <ligand>
        <name>thiamine diphosphate</name>
        <dbReference type="ChEBI" id="CHEBI:58937"/>
    </ligand>
</feature>
<proteinExistence type="inferred from homology"/>
<evidence type="ECO:0000256" key="2">
    <source>
        <dbReference type="ARBA" id="ARBA00011081"/>
    </source>
</evidence>
<dbReference type="CDD" id="cd07033">
    <property type="entry name" value="TPP_PYR_DXS_TK_like"/>
    <property type="match status" value="1"/>
</dbReference>
<gene>
    <name evidence="10 12" type="primary">dxs</name>
    <name evidence="12" type="ORF">ACJDUG_06885</name>
</gene>
<dbReference type="SUPFAM" id="SSF52922">
    <property type="entry name" value="TK C-terminal domain-like"/>
    <property type="match status" value="1"/>
</dbReference>
<reference evidence="12 13" key="1">
    <citation type="submission" date="2024-11" db="EMBL/GenBank/DDBJ databases">
        <authorList>
            <person name="Heng Y.C."/>
            <person name="Lim A.C.H."/>
            <person name="Lee J.K.Y."/>
            <person name="Kittelmann S."/>
        </authorList>
    </citation>
    <scope>NUCLEOTIDE SEQUENCE [LARGE SCALE GENOMIC DNA]</scope>
    <source>
        <strain evidence="12 13">WILCCON 0185</strain>
    </source>
</reference>
<dbReference type="NCBIfam" id="TIGR00204">
    <property type="entry name" value="dxs"/>
    <property type="match status" value="1"/>
</dbReference>
<evidence type="ECO:0000256" key="4">
    <source>
        <dbReference type="ARBA" id="ARBA00022679"/>
    </source>
</evidence>
<keyword evidence="4 10" id="KW-0808">Transferase</keyword>
<evidence type="ECO:0000313" key="12">
    <source>
        <dbReference type="EMBL" id="MFL0246690.1"/>
    </source>
</evidence>
<dbReference type="InterPro" id="IPR029061">
    <property type="entry name" value="THDP-binding"/>
</dbReference>
<name>A0ABW8T434_9CLOT</name>
<keyword evidence="6 10" id="KW-0460">Magnesium</keyword>
<keyword evidence="9 10" id="KW-0414">Isoprene biosynthesis</keyword>
<evidence type="ECO:0000256" key="8">
    <source>
        <dbReference type="ARBA" id="ARBA00023052"/>
    </source>
</evidence>
<comment type="similarity">
    <text evidence="2 10">Belongs to the transketolase family. DXPS subfamily.</text>
</comment>
<dbReference type="Gene3D" id="3.40.50.970">
    <property type="match status" value="2"/>
</dbReference>
<dbReference type="Pfam" id="PF02779">
    <property type="entry name" value="Transket_pyr"/>
    <property type="match status" value="1"/>
</dbReference>
<evidence type="ECO:0000256" key="1">
    <source>
        <dbReference type="ARBA" id="ARBA00004980"/>
    </source>
</evidence>
<keyword evidence="13" id="KW-1185">Reference proteome</keyword>
<keyword evidence="8 10" id="KW-0786">Thiamine pyrophosphate</keyword>
<organism evidence="12 13">
    <name type="scientific">Candidatus Clostridium stratigraminis</name>
    <dbReference type="NCBI Taxonomy" id="3381661"/>
    <lineage>
        <taxon>Bacteria</taxon>
        <taxon>Bacillati</taxon>
        <taxon>Bacillota</taxon>
        <taxon>Clostridia</taxon>
        <taxon>Eubacteriales</taxon>
        <taxon>Clostridiaceae</taxon>
        <taxon>Clostridium</taxon>
    </lineage>
</organism>
<keyword evidence="7 10" id="KW-0784">Thiamine biosynthesis</keyword>
<evidence type="ECO:0000256" key="5">
    <source>
        <dbReference type="ARBA" id="ARBA00022723"/>
    </source>
</evidence>
<dbReference type="GO" id="GO:0008661">
    <property type="term" value="F:1-deoxy-D-xylulose-5-phosphate synthase activity"/>
    <property type="evidence" value="ECO:0007669"/>
    <property type="project" value="UniProtKB-EC"/>
</dbReference>
<feature type="binding site" evidence="10">
    <location>
        <position position="74"/>
    </location>
    <ligand>
        <name>thiamine diphosphate</name>
        <dbReference type="ChEBI" id="CHEBI:58937"/>
    </ligand>
</feature>
<comment type="catalytic activity">
    <reaction evidence="10">
        <text>D-glyceraldehyde 3-phosphate + pyruvate + H(+) = 1-deoxy-D-xylulose 5-phosphate + CO2</text>
        <dbReference type="Rhea" id="RHEA:12605"/>
        <dbReference type="ChEBI" id="CHEBI:15361"/>
        <dbReference type="ChEBI" id="CHEBI:15378"/>
        <dbReference type="ChEBI" id="CHEBI:16526"/>
        <dbReference type="ChEBI" id="CHEBI:57792"/>
        <dbReference type="ChEBI" id="CHEBI:59776"/>
        <dbReference type="EC" id="2.2.1.7"/>
    </reaction>
</comment>
<dbReference type="SUPFAM" id="SSF52518">
    <property type="entry name" value="Thiamin diphosphate-binding fold (THDP-binding)"/>
    <property type="match status" value="2"/>
</dbReference>
<evidence type="ECO:0000259" key="11">
    <source>
        <dbReference type="SMART" id="SM00861"/>
    </source>
</evidence>
<feature type="binding site" evidence="10">
    <location>
        <position position="366"/>
    </location>
    <ligand>
        <name>thiamine diphosphate</name>
        <dbReference type="ChEBI" id="CHEBI:58937"/>
    </ligand>
</feature>
<comment type="function">
    <text evidence="10">Catalyzes the acyloin condensation reaction between C atoms 2 and 3 of pyruvate and glyceraldehyde 3-phosphate to yield 1-deoxy-D-xylulose-5-phosphate (DXP).</text>
</comment>
<dbReference type="InterPro" id="IPR005475">
    <property type="entry name" value="Transketolase-like_Pyr-bd"/>
</dbReference>
<evidence type="ECO:0000256" key="10">
    <source>
        <dbReference type="HAMAP-Rule" id="MF_00315"/>
    </source>
</evidence>
<dbReference type="EMBL" id="JBJHZZ010000003">
    <property type="protein sequence ID" value="MFL0246690.1"/>
    <property type="molecule type" value="Genomic_DNA"/>
</dbReference>
<dbReference type="CDD" id="cd02007">
    <property type="entry name" value="TPP_DXS"/>
    <property type="match status" value="1"/>
</dbReference>
<dbReference type="SMART" id="SM00861">
    <property type="entry name" value="Transket_pyr"/>
    <property type="match status" value="1"/>
</dbReference>
<feature type="binding site" evidence="10">
    <location>
        <begin position="147"/>
        <end position="148"/>
    </location>
    <ligand>
        <name>thiamine diphosphate</name>
        <dbReference type="ChEBI" id="CHEBI:58937"/>
    </ligand>
</feature>
<comment type="pathway">
    <text evidence="1 10">Metabolic intermediate biosynthesis; 1-deoxy-D-xylulose 5-phosphate biosynthesis; 1-deoxy-D-xylulose 5-phosphate from D-glyceraldehyde 3-phosphate and pyruvate: step 1/1.</text>
</comment>
<dbReference type="InterPro" id="IPR020826">
    <property type="entry name" value="Transketolase_BS"/>
</dbReference>
<dbReference type="HAMAP" id="MF_00315">
    <property type="entry name" value="DXP_synth"/>
    <property type="match status" value="1"/>
</dbReference>
<dbReference type="PROSITE" id="PS00801">
    <property type="entry name" value="TRANSKETOLASE_1"/>
    <property type="match status" value="1"/>
</dbReference>
<evidence type="ECO:0000256" key="6">
    <source>
        <dbReference type="ARBA" id="ARBA00022842"/>
    </source>
</evidence>
<dbReference type="PANTHER" id="PTHR43322">
    <property type="entry name" value="1-D-DEOXYXYLULOSE 5-PHOSPHATE SYNTHASE-RELATED"/>
    <property type="match status" value="1"/>
</dbReference>
<dbReference type="InterPro" id="IPR005477">
    <property type="entry name" value="Dxylulose-5-P_synthase"/>
</dbReference>
<dbReference type="EC" id="2.2.1.7" evidence="10"/>
<evidence type="ECO:0000256" key="3">
    <source>
        <dbReference type="ARBA" id="ARBA00011738"/>
    </source>
</evidence>
<comment type="cofactor">
    <cofactor evidence="10">
        <name>Mg(2+)</name>
        <dbReference type="ChEBI" id="CHEBI:18420"/>
    </cofactor>
    <text evidence="10">Binds 1 Mg(2+) ion per subunit.</text>
</comment>
<dbReference type="Pfam" id="PF13292">
    <property type="entry name" value="DXP_synthase_N"/>
    <property type="match status" value="1"/>
</dbReference>
<dbReference type="PROSITE" id="PS00802">
    <property type="entry name" value="TRANSKETOLASE_2"/>
    <property type="match status" value="1"/>
</dbReference>
<keyword evidence="5 10" id="KW-0479">Metal-binding</keyword>
<evidence type="ECO:0000256" key="7">
    <source>
        <dbReference type="ARBA" id="ARBA00022977"/>
    </source>
</evidence>
<dbReference type="PANTHER" id="PTHR43322:SF5">
    <property type="entry name" value="1-DEOXY-D-XYLULOSE-5-PHOSPHATE SYNTHASE, CHLOROPLASTIC"/>
    <property type="match status" value="1"/>
</dbReference>
<evidence type="ECO:0000256" key="9">
    <source>
        <dbReference type="ARBA" id="ARBA00023229"/>
    </source>
</evidence>
<feature type="binding site" evidence="10">
    <location>
        <position position="286"/>
    </location>
    <ligand>
        <name>thiamine diphosphate</name>
        <dbReference type="ChEBI" id="CHEBI:58937"/>
    </ligand>
</feature>
<feature type="domain" description="Transketolase-like pyrimidine-binding" evidence="11">
    <location>
        <begin position="315"/>
        <end position="479"/>
    </location>
</feature>
<dbReference type="InterPro" id="IPR009014">
    <property type="entry name" value="Transketo_C/PFOR_II"/>
</dbReference>
<feature type="binding site" evidence="10">
    <location>
        <position position="175"/>
    </location>
    <ligand>
        <name>thiamine diphosphate</name>
        <dbReference type="ChEBI" id="CHEBI:58937"/>
    </ligand>
</feature>
<comment type="cofactor">
    <cofactor evidence="10">
        <name>thiamine diphosphate</name>
        <dbReference type="ChEBI" id="CHEBI:58937"/>
    </cofactor>
    <text evidence="10">Binds 1 thiamine pyrophosphate per subunit.</text>
</comment>
<accession>A0ABW8T434</accession>
<evidence type="ECO:0000313" key="13">
    <source>
        <dbReference type="Proteomes" id="UP001623591"/>
    </source>
</evidence>
<dbReference type="InterPro" id="IPR049557">
    <property type="entry name" value="Transketolase_CS"/>
</dbReference>
<dbReference type="Gene3D" id="3.40.50.920">
    <property type="match status" value="1"/>
</dbReference>
<comment type="subunit">
    <text evidence="3 10">Homodimer.</text>
</comment>
<feature type="binding site" evidence="10">
    <location>
        <position position="175"/>
    </location>
    <ligand>
        <name>Mg(2+)</name>
        <dbReference type="ChEBI" id="CHEBI:18420"/>
    </ligand>
</feature>
<dbReference type="Proteomes" id="UP001623591">
    <property type="component" value="Unassembled WGS sequence"/>
</dbReference>